<accession>A0AAU7CFY8</accession>
<feature type="transmembrane region" description="Helical" evidence="1">
    <location>
        <begin position="62"/>
        <end position="94"/>
    </location>
</feature>
<reference evidence="2" key="1">
    <citation type="submission" date="2024-05" db="EMBL/GenBank/DDBJ databases">
        <title>Planctomycetes of the genus Singulisphaera possess chitinolytic capabilities.</title>
        <authorList>
            <person name="Ivanova A."/>
        </authorList>
    </citation>
    <scope>NUCLEOTIDE SEQUENCE</scope>
    <source>
        <strain evidence="2">Ch08T</strain>
    </source>
</reference>
<name>A0AAU7CFY8_9BACT</name>
<dbReference type="AlphaFoldDB" id="A0AAU7CFY8"/>
<dbReference type="RefSeq" id="WP_406696752.1">
    <property type="nucleotide sequence ID" value="NZ_CP155447.1"/>
</dbReference>
<evidence type="ECO:0000256" key="1">
    <source>
        <dbReference type="SAM" id="Phobius"/>
    </source>
</evidence>
<proteinExistence type="predicted"/>
<gene>
    <name evidence="2" type="ORF">V5E97_37770</name>
</gene>
<keyword evidence="1" id="KW-0472">Membrane</keyword>
<dbReference type="EMBL" id="CP155447">
    <property type="protein sequence ID" value="XBH04008.1"/>
    <property type="molecule type" value="Genomic_DNA"/>
</dbReference>
<keyword evidence="1" id="KW-1133">Transmembrane helix</keyword>
<sequence length="99" mass="10235">MRLWHLTFAIVLIALGLTIAQDPVGVVAIIVFVTGLGEVVVGTTAILALFQTLGSLGHAKGLFAHAEALVATTVVLAVSTAIMTGWIFIGAWIVQVVVA</sequence>
<keyword evidence="1" id="KW-0812">Transmembrane</keyword>
<organism evidence="2">
    <name type="scientific">Singulisphaera sp. Ch08</name>
    <dbReference type="NCBI Taxonomy" id="3120278"/>
    <lineage>
        <taxon>Bacteria</taxon>
        <taxon>Pseudomonadati</taxon>
        <taxon>Planctomycetota</taxon>
        <taxon>Planctomycetia</taxon>
        <taxon>Isosphaerales</taxon>
        <taxon>Isosphaeraceae</taxon>
        <taxon>Singulisphaera</taxon>
    </lineage>
</organism>
<evidence type="ECO:0000313" key="2">
    <source>
        <dbReference type="EMBL" id="XBH04008.1"/>
    </source>
</evidence>
<feature type="transmembrane region" description="Helical" evidence="1">
    <location>
        <begin position="30"/>
        <end position="50"/>
    </location>
</feature>
<protein>
    <submittedName>
        <fullName evidence="2">Uncharacterized protein</fullName>
    </submittedName>
</protein>